<name>A0A2V1GNM2_9GAMM</name>
<dbReference type="RefSeq" id="WP_116689137.1">
    <property type="nucleotide sequence ID" value="NZ_CAWNYD010000016.1"/>
</dbReference>
<organism evidence="5 6">
    <name type="scientific">Pelagibaculum spongiae</name>
    <dbReference type="NCBI Taxonomy" id="2080658"/>
    <lineage>
        <taxon>Bacteria</taxon>
        <taxon>Pseudomonadati</taxon>
        <taxon>Pseudomonadota</taxon>
        <taxon>Gammaproteobacteria</taxon>
        <taxon>Oceanospirillales</taxon>
        <taxon>Pelagibaculum</taxon>
    </lineage>
</organism>
<keyword evidence="2" id="KW-0378">Hydrolase</keyword>
<evidence type="ECO:0000256" key="3">
    <source>
        <dbReference type="ARBA" id="ARBA00022807"/>
    </source>
</evidence>
<dbReference type="GO" id="GO:0006508">
    <property type="term" value="P:proteolysis"/>
    <property type="evidence" value="ECO:0007669"/>
    <property type="project" value="UniProtKB-KW"/>
</dbReference>
<dbReference type="Pfam" id="PF03543">
    <property type="entry name" value="Peptidase_C58"/>
    <property type="match status" value="1"/>
</dbReference>
<dbReference type="InterPro" id="IPR006473">
    <property type="entry name" value="Peptidase_C58_Yopt"/>
</dbReference>
<keyword evidence="3" id="KW-0788">Thiol protease</keyword>
<evidence type="ECO:0000313" key="6">
    <source>
        <dbReference type="Proteomes" id="UP000244906"/>
    </source>
</evidence>
<keyword evidence="6" id="KW-1185">Reference proteome</keyword>
<evidence type="ECO:0000256" key="1">
    <source>
        <dbReference type="ARBA" id="ARBA00022670"/>
    </source>
</evidence>
<gene>
    <name evidence="5" type="ORF">DC094_21280</name>
</gene>
<dbReference type="Gene3D" id="3.90.70.20">
    <property type="match status" value="1"/>
</dbReference>
<dbReference type="SUPFAM" id="SSF54001">
    <property type="entry name" value="Cysteine proteinases"/>
    <property type="match status" value="1"/>
</dbReference>
<dbReference type="GO" id="GO:0004197">
    <property type="term" value="F:cysteine-type endopeptidase activity"/>
    <property type="evidence" value="ECO:0007669"/>
    <property type="project" value="InterPro"/>
</dbReference>
<dbReference type="InterPro" id="IPR038765">
    <property type="entry name" value="Papain-like_cys_pep_sf"/>
</dbReference>
<proteinExistence type="predicted"/>
<evidence type="ECO:0000256" key="2">
    <source>
        <dbReference type="ARBA" id="ARBA00022801"/>
    </source>
</evidence>
<evidence type="ECO:0000259" key="4">
    <source>
        <dbReference type="Pfam" id="PF03543"/>
    </source>
</evidence>
<sequence>MVTKADKFREISARHNGYSVAFSQRKNYGYFRGGGGLTRVAEKLFNNDAKEGYCFGLSLYFLECSNDIDQFTNLYVSNVGRGKIRGYQKSQAVTRTSNITHHTLAAMLLQPNYSQVYEKKVSTAEELLSALKTPDASSYLISLASKGSSHAITCSAMPDGNCVYFDPNYGMISLRDRNELVQMVSEMIGELNIQKSYKHFIVSAYSPKNTGH</sequence>
<comment type="caution">
    <text evidence="5">The sequence shown here is derived from an EMBL/GenBank/DDBJ whole genome shotgun (WGS) entry which is preliminary data.</text>
</comment>
<protein>
    <recommendedName>
        <fullName evidence="4">Peptidase C58 YopT-type domain-containing protein</fullName>
    </recommendedName>
</protein>
<dbReference type="Proteomes" id="UP000244906">
    <property type="component" value="Unassembled WGS sequence"/>
</dbReference>
<feature type="domain" description="Peptidase C58 YopT-type" evidence="4">
    <location>
        <begin position="41"/>
        <end position="191"/>
    </location>
</feature>
<keyword evidence="1" id="KW-0645">Protease</keyword>
<reference evidence="5 6" key="1">
    <citation type="submission" date="2018-04" db="EMBL/GenBank/DDBJ databases">
        <title>Thalassorhabdus spongiae gen. nov., sp. nov., isolated from a marine sponge in South-West Iceland.</title>
        <authorList>
            <person name="Knobloch S."/>
            <person name="Daussin A."/>
            <person name="Johannsson R."/>
            <person name="Marteinsson V.T."/>
        </authorList>
    </citation>
    <scope>NUCLEOTIDE SEQUENCE [LARGE SCALE GENOMIC DNA]</scope>
    <source>
        <strain evidence="5 6">Hp12</strain>
    </source>
</reference>
<dbReference type="EMBL" id="QDDL01000016">
    <property type="protein sequence ID" value="PVZ63443.1"/>
    <property type="molecule type" value="Genomic_DNA"/>
</dbReference>
<dbReference type="AlphaFoldDB" id="A0A2V1GNM2"/>
<evidence type="ECO:0000313" key="5">
    <source>
        <dbReference type="EMBL" id="PVZ63443.1"/>
    </source>
</evidence>
<dbReference type="OrthoDB" id="7300477at2"/>
<accession>A0A2V1GNM2</accession>